<dbReference type="Pfam" id="PF00076">
    <property type="entry name" value="RRM_1"/>
    <property type="match status" value="1"/>
</dbReference>
<dbReference type="InterPro" id="IPR012677">
    <property type="entry name" value="Nucleotide-bd_a/b_plait_sf"/>
</dbReference>
<dbReference type="InterPro" id="IPR035979">
    <property type="entry name" value="RBD_domain_sf"/>
</dbReference>
<accession>A0A834JKF7</accession>
<evidence type="ECO:0000256" key="5">
    <source>
        <dbReference type="PROSITE-ProRule" id="PRU00176"/>
    </source>
</evidence>
<comment type="subcellular location">
    <subcellularLocation>
        <location evidence="1">Nucleus</location>
    </subcellularLocation>
</comment>
<dbReference type="InterPro" id="IPR051945">
    <property type="entry name" value="RRM_MRD1_RNA_proc_ribogen"/>
</dbReference>
<dbReference type="EMBL" id="JACSDY010000024">
    <property type="protein sequence ID" value="KAF7389680.1"/>
    <property type="molecule type" value="Genomic_DNA"/>
</dbReference>
<keyword evidence="8" id="KW-1185">Reference proteome</keyword>
<dbReference type="OrthoDB" id="439808at2759"/>
<evidence type="ECO:0000256" key="4">
    <source>
        <dbReference type="ARBA" id="ARBA00023242"/>
    </source>
</evidence>
<evidence type="ECO:0000259" key="6">
    <source>
        <dbReference type="PROSITE" id="PS50102"/>
    </source>
</evidence>
<dbReference type="Proteomes" id="UP000600918">
    <property type="component" value="Unassembled WGS sequence"/>
</dbReference>
<gene>
    <name evidence="7" type="ORF">H0235_018164</name>
</gene>
<keyword evidence="2" id="KW-0677">Repeat</keyword>
<proteinExistence type="predicted"/>
<evidence type="ECO:0000256" key="2">
    <source>
        <dbReference type="ARBA" id="ARBA00022737"/>
    </source>
</evidence>
<evidence type="ECO:0000313" key="8">
    <source>
        <dbReference type="Proteomes" id="UP000600918"/>
    </source>
</evidence>
<feature type="domain" description="RRM" evidence="6">
    <location>
        <begin position="46"/>
        <end position="123"/>
    </location>
</feature>
<dbReference type="SMART" id="SM00360">
    <property type="entry name" value="RRM"/>
    <property type="match status" value="1"/>
</dbReference>
<dbReference type="AlphaFoldDB" id="A0A834JKF7"/>
<dbReference type="PANTHER" id="PTHR48039">
    <property type="entry name" value="RNA-BINDING MOTIF PROTEIN 14B"/>
    <property type="match status" value="1"/>
</dbReference>
<name>A0A834JKF7_VESPE</name>
<dbReference type="SUPFAM" id="SSF54928">
    <property type="entry name" value="RNA-binding domain, RBD"/>
    <property type="match status" value="1"/>
</dbReference>
<dbReference type="InterPro" id="IPR000504">
    <property type="entry name" value="RRM_dom"/>
</dbReference>
<evidence type="ECO:0000256" key="3">
    <source>
        <dbReference type="ARBA" id="ARBA00022884"/>
    </source>
</evidence>
<sequence>MDKTKQRQSNNKNGLSWIYRKKAKLRRAKNITQNEHADTKLNDSATRIVVRNLPFKIKEEDIKCLYEKYGEIKEIILPCQSNLSLIGYAFIEFKRMQDASKAIFNTNKKEFFGRIITSGWVVANSKLYKKMKNISEINNKNKSSVPSSKKQNTDVEKGYKSLTLQENDIPKHKKRINCHI</sequence>
<comment type="caution">
    <text evidence="7">The sequence shown here is derived from an EMBL/GenBank/DDBJ whole genome shotgun (WGS) entry which is preliminary data.</text>
</comment>
<dbReference type="PANTHER" id="PTHR48039:SF5">
    <property type="entry name" value="RNA-BINDING PROTEIN 28"/>
    <property type="match status" value="1"/>
</dbReference>
<dbReference type="PROSITE" id="PS50102">
    <property type="entry name" value="RRM"/>
    <property type="match status" value="1"/>
</dbReference>
<evidence type="ECO:0000313" key="7">
    <source>
        <dbReference type="EMBL" id="KAF7389680.1"/>
    </source>
</evidence>
<dbReference type="Gene3D" id="3.30.70.330">
    <property type="match status" value="1"/>
</dbReference>
<evidence type="ECO:0000256" key="1">
    <source>
        <dbReference type="ARBA" id="ARBA00004123"/>
    </source>
</evidence>
<keyword evidence="3 5" id="KW-0694">RNA-binding</keyword>
<dbReference type="GO" id="GO:0005730">
    <property type="term" value="C:nucleolus"/>
    <property type="evidence" value="ECO:0007669"/>
    <property type="project" value="TreeGrafter"/>
</dbReference>
<dbReference type="GO" id="GO:0003729">
    <property type="term" value="F:mRNA binding"/>
    <property type="evidence" value="ECO:0007669"/>
    <property type="project" value="TreeGrafter"/>
</dbReference>
<reference evidence="7" key="1">
    <citation type="journal article" date="2020" name="G3 (Bethesda)">
        <title>High-Quality Assemblies for Three Invasive Social Wasps from the &lt;i&gt;Vespula&lt;/i&gt; Genus.</title>
        <authorList>
            <person name="Harrop T.W.R."/>
            <person name="Guhlin J."/>
            <person name="McLaughlin G.M."/>
            <person name="Permina E."/>
            <person name="Stockwell P."/>
            <person name="Gilligan J."/>
            <person name="Le Lec M.F."/>
            <person name="Gruber M.A.M."/>
            <person name="Quinn O."/>
            <person name="Lovegrove M."/>
            <person name="Duncan E.J."/>
            <person name="Remnant E.J."/>
            <person name="Van Eeckhoven J."/>
            <person name="Graham B."/>
            <person name="Knapp R.A."/>
            <person name="Langford K.W."/>
            <person name="Kronenberg Z."/>
            <person name="Press M.O."/>
            <person name="Eacker S.M."/>
            <person name="Wilson-Rankin E.E."/>
            <person name="Purcell J."/>
            <person name="Lester P.J."/>
            <person name="Dearden P.K."/>
        </authorList>
    </citation>
    <scope>NUCLEOTIDE SEQUENCE</scope>
    <source>
        <strain evidence="7">Volc-1</strain>
    </source>
</reference>
<organism evidence="7 8">
    <name type="scientific">Vespula pensylvanica</name>
    <name type="common">Western yellow jacket</name>
    <name type="synonym">Wasp</name>
    <dbReference type="NCBI Taxonomy" id="30213"/>
    <lineage>
        <taxon>Eukaryota</taxon>
        <taxon>Metazoa</taxon>
        <taxon>Ecdysozoa</taxon>
        <taxon>Arthropoda</taxon>
        <taxon>Hexapoda</taxon>
        <taxon>Insecta</taxon>
        <taxon>Pterygota</taxon>
        <taxon>Neoptera</taxon>
        <taxon>Endopterygota</taxon>
        <taxon>Hymenoptera</taxon>
        <taxon>Apocrita</taxon>
        <taxon>Aculeata</taxon>
        <taxon>Vespoidea</taxon>
        <taxon>Vespidae</taxon>
        <taxon>Vespinae</taxon>
        <taxon>Vespula</taxon>
    </lineage>
</organism>
<protein>
    <recommendedName>
        <fullName evidence="6">RRM domain-containing protein</fullName>
    </recommendedName>
</protein>
<keyword evidence="4" id="KW-0539">Nucleus</keyword>